<feature type="transmembrane region" description="Helical" evidence="1">
    <location>
        <begin position="6"/>
        <end position="27"/>
    </location>
</feature>
<name>A0AAW1DCZ9_9HEMI</name>
<evidence type="ECO:0000259" key="2">
    <source>
        <dbReference type="PROSITE" id="PS51340"/>
    </source>
</evidence>
<dbReference type="GO" id="GO:0030151">
    <property type="term" value="F:molybdenum ion binding"/>
    <property type="evidence" value="ECO:0007669"/>
    <property type="project" value="InterPro"/>
</dbReference>
<dbReference type="PROSITE" id="PS51340">
    <property type="entry name" value="MOSC"/>
    <property type="match status" value="1"/>
</dbReference>
<keyword evidence="1" id="KW-1133">Transmembrane helix</keyword>
<protein>
    <recommendedName>
        <fullName evidence="2">MOSC domain-containing protein</fullName>
    </recommendedName>
</protein>
<evidence type="ECO:0000256" key="1">
    <source>
        <dbReference type="SAM" id="Phobius"/>
    </source>
</evidence>
<feature type="domain" description="MOSC" evidence="2">
    <location>
        <begin position="203"/>
        <end position="362"/>
    </location>
</feature>
<dbReference type="Pfam" id="PF03473">
    <property type="entry name" value="MOSC"/>
    <property type="match status" value="1"/>
</dbReference>
<dbReference type="InterPro" id="IPR011037">
    <property type="entry name" value="Pyrv_Knase-like_insert_dom_sf"/>
</dbReference>
<dbReference type="Proteomes" id="UP001461498">
    <property type="component" value="Unassembled WGS sequence"/>
</dbReference>
<reference evidence="3 4" key="1">
    <citation type="submission" date="2022-12" db="EMBL/GenBank/DDBJ databases">
        <title>Chromosome-level genome assembly of true bugs.</title>
        <authorList>
            <person name="Ma L."/>
            <person name="Li H."/>
        </authorList>
    </citation>
    <scope>NUCLEOTIDE SEQUENCE [LARGE SCALE GENOMIC DNA]</scope>
    <source>
        <strain evidence="3">Lab_2022b</strain>
    </source>
</reference>
<dbReference type="Pfam" id="PF03476">
    <property type="entry name" value="MOSC_N"/>
    <property type="match status" value="1"/>
</dbReference>
<dbReference type="GO" id="GO:0030170">
    <property type="term" value="F:pyridoxal phosphate binding"/>
    <property type="evidence" value="ECO:0007669"/>
    <property type="project" value="InterPro"/>
</dbReference>
<dbReference type="SUPFAM" id="SSF50800">
    <property type="entry name" value="PK beta-barrel domain-like"/>
    <property type="match status" value="1"/>
</dbReference>
<dbReference type="PANTHER" id="PTHR14237:SF19">
    <property type="entry name" value="MITOCHONDRIAL AMIDOXIME REDUCING COMPONENT 1"/>
    <property type="match status" value="1"/>
</dbReference>
<dbReference type="EMBL" id="JAPXFL010000003">
    <property type="protein sequence ID" value="KAK9508666.1"/>
    <property type="molecule type" value="Genomic_DNA"/>
</dbReference>
<keyword evidence="4" id="KW-1185">Reference proteome</keyword>
<organism evidence="3 4">
    <name type="scientific">Rhynocoris fuscipes</name>
    <dbReference type="NCBI Taxonomy" id="488301"/>
    <lineage>
        <taxon>Eukaryota</taxon>
        <taxon>Metazoa</taxon>
        <taxon>Ecdysozoa</taxon>
        <taxon>Arthropoda</taxon>
        <taxon>Hexapoda</taxon>
        <taxon>Insecta</taxon>
        <taxon>Pterygota</taxon>
        <taxon>Neoptera</taxon>
        <taxon>Paraneoptera</taxon>
        <taxon>Hemiptera</taxon>
        <taxon>Heteroptera</taxon>
        <taxon>Panheteroptera</taxon>
        <taxon>Cimicomorpha</taxon>
        <taxon>Reduviidae</taxon>
        <taxon>Harpactorinae</taxon>
        <taxon>Harpactorini</taxon>
        <taxon>Rhynocoris</taxon>
    </lineage>
</organism>
<keyword evidence="1" id="KW-0472">Membrane</keyword>
<sequence length="364" mass="41478">MEIQQKNVVIATTAAMVILTAFGLIMLRRRNKKIKSSTVVDGNTDKLKTLVLEDMKPPTEWKQVGQISGLRIYPLKSGRQVNLTKADTTEFGLKEICRKGTLPLRDRVFVVYREENKKFVSGRDYSKMLKITVNSMGNDSVEFSFDKERIIVKVPQDGEQDNIDMRKENIRTIDCGDELSSWISKILLGKNEGLRVGYWPDVRRDVSQVYKDQLEVYKNMSNEFTGAYSDLSSFLIVNQSSVDDLNTKIGDVKNYVTVDNFRANIIVSGAPPYAEDEWKWIKIGDKAVFKPYKPCTRCVLTTINPETLEKSKNYEPVKTLKSYRQFTDKDQRRLEGESPVMGLYIGLYTKGLIKLGDPVFVGSS</sequence>
<dbReference type="GO" id="GO:0003824">
    <property type="term" value="F:catalytic activity"/>
    <property type="evidence" value="ECO:0007669"/>
    <property type="project" value="InterPro"/>
</dbReference>
<gene>
    <name evidence="3" type="ORF">O3M35_006170</name>
</gene>
<comment type="caution">
    <text evidence="3">The sequence shown here is derived from an EMBL/GenBank/DDBJ whole genome shotgun (WGS) entry which is preliminary data.</text>
</comment>
<dbReference type="EMBL" id="JAPXFL010000003">
    <property type="protein sequence ID" value="KAK9508663.1"/>
    <property type="molecule type" value="Genomic_DNA"/>
</dbReference>
<evidence type="ECO:0000313" key="3">
    <source>
        <dbReference type="EMBL" id="KAK9508666.1"/>
    </source>
</evidence>
<dbReference type="AlphaFoldDB" id="A0AAW1DCZ9"/>
<dbReference type="EMBL" id="JAPXFL010000003">
    <property type="protein sequence ID" value="KAK9508665.1"/>
    <property type="molecule type" value="Genomic_DNA"/>
</dbReference>
<proteinExistence type="predicted"/>
<dbReference type="PANTHER" id="PTHR14237">
    <property type="entry name" value="MOLYBDOPTERIN COFACTOR SULFURASE MOSC"/>
    <property type="match status" value="1"/>
</dbReference>
<dbReference type="InterPro" id="IPR005303">
    <property type="entry name" value="MOCOS_middle"/>
</dbReference>
<dbReference type="InterPro" id="IPR005302">
    <property type="entry name" value="MoCF_Sase_C"/>
</dbReference>
<evidence type="ECO:0000313" key="4">
    <source>
        <dbReference type="Proteomes" id="UP001461498"/>
    </source>
</evidence>
<accession>A0AAW1DCZ9</accession>
<keyword evidence="1" id="KW-0812">Transmembrane</keyword>